<organism evidence="10 12">
    <name type="scientific">Paenibacillus jilunlii</name>
    <dbReference type="NCBI Taxonomy" id="682956"/>
    <lineage>
        <taxon>Bacteria</taxon>
        <taxon>Bacillati</taxon>
        <taxon>Bacillota</taxon>
        <taxon>Bacilli</taxon>
        <taxon>Bacillales</taxon>
        <taxon>Paenibacillaceae</taxon>
        <taxon>Paenibacillus</taxon>
    </lineage>
</organism>
<sequence>MKIRNYPLPGIALIFILLLTACGGNTNSSQQAASSTGPIDSVQSVAPNSSASAATGETRKFTDSKSRQVEIPVNPQKIVYIGSDPGDLLALDVKPVGATLSVIASQVVYPDLLKGIEDVGYPAALEKVLSLTPDLIIFSDWDESALESLSEIAPTVVIGENDTYTRLRQIADLLGKQDIAEQKITEYETKAANVKKQLMLDLKPGETATVFLQLGKTLYVMGHQGISVSLYDMLGFAPPPKVQELINQDELFSEISEEILPSYAGEEIFILGDEAEETSSALNQLLGSAIWKSIPAVKNGHTYAADSKWNFDDIITRTRLLEELPKLMAKGS</sequence>
<dbReference type="Pfam" id="PF01497">
    <property type="entry name" value="Peripla_BP_2"/>
    <property type="match status" value="1"/>
</dbReference>
<dbReference type="GO" id="GO:1901678">
    <property type="term" value="P:iron coordination entity transport"/>
    <property type="evidence" value="ECO:0007669"/>
    <property type="project" value="UniProtKB-ARBA"/>
</dbReference>
<evidence type="ECO:0000256" key="1">
    <source>
        <dbReference type="ARBA" id="ARBA00004196"/>
    </source>
</evidence>
<name>A0A1G9HGS0_9BACL</name>
<dbReference type="EMBL" id="LIPY01000124">
    <property type="protein sequence ID" value="KWX69671.1"/>
    <property type="molecule type" value="Genomic_DNA"/>
</dbReference>
<evidence type="ECO:0000259" key="8">
    <source>
        <dbReference type="PROSITE" id="PS50983"/>
    </source>
</evidence>
<dbReference type="EMBL" id="FNGM01000001">
    <property type="protein sequence ID" value="SDL12180.1"/>
    <property type="molecule type" value="Genomic_DNA"/>
</dbReference>
<keyword evidence="11" id="KW-1185">Reference proteome</keyword>
<dbReference type="InterPro" id="IPR002491">
    <property type="entry name" value="ABC_transptr_periplasmic_BD"/>
</dbReference>
<evidence type="ECO:0000256" key="6">
    <source>
        <dbReference type="SAM" id="MobiDB-lite"/>
    </source>
</evidence>
<evidence type="ECO:0000313" key="11">
    <source>
        <dbReference type="Proteomes" id="UP000070252"/>
    </source>
</evidence>
<evidence type="ECO:0000256" key="4">
    <source>
        <dbReference type="ARBA" id="ARBA00022729"/>
    </source>
</evidence>
<reference evidence="10 12" key="2">
    <citation type="submission" date="2016-10" db="EMBL/GenBank/DDBJ databases">
        <authorList>
            <person name="de Groot N.N."/>
        </authorList>
    </citation>
    <scope>NUCLEOTIDE SEQUENCE [LARGE SCALE GENOMIC DNA]</scope>
    <source>
        <strain evidence="10 12">CGMCC 1.10239</strain>
    </source>
</reference>
<dbReference type="PANTHER" id="PTHR30532">
    <property type="entry name" value="IRON III DICITRATE-BINDING PERIPLASMIC PROTEIN"/>
    <property type="match status" value="1"/>
</dbReference>
<evidence type="ECO:0000256" key="7">
    <source>
        <dbReference type="SAM" id="SignalP"/>
    </source>
</evidence>
<evidence type="ECO:0000256" key="3">
    <source>
        <dbReference type="ARBA" id="ARBA00022448"/>
    </source>
</evidence>
<dbReference type="InterPro" id="IPR051313">
    <property type="entry name" value="Bact_iron-sidero_bind"/>
</dbReference>
<dbReference type="GO" id="GO:0030288">
    <property type="term" value="C:outer membrane-bounded periplasmic space"/>
    <property type="evidence" value="ECO:0007669"/>
    <property type="project" value="TreeGrafter"/>
</dbReference>
<comment type="similarity">
    <text evidence="2">Belongs to the bacterial solute-binding protein 8 family.</text>
</comment>
<dbReference type="Proteomes" id="UP000182783">
    <property type="component" value="Unassembled WGS sequence"/>
</dbReference>
<proteinExistence type="inferred from homology"/>
<keyword evidence="4 7" id="KW-0732">Signal</keyword>
<dbReference type="RefSeq" id="WP_062527975.1">
    <property type="nucleotide sequence ID" value="NZ_CP048429.1"/>
</dbReference>
<dbReference type="PROSITE" id="PS51257">
    <property type="entry name" value="PROKAR_LIPOPROTEIN"/>
    <property type="match status" value="1"/>
</dbReference>
<dbReference type="PROSITE" id="PS50983">
    <property type="entry name" value="FE_B12_PBP"/>
    <property type="match status" value="1"/>
</dbReference>
<reference evidence="9 11" key="1">
    <citation type="submission" date="2015-08" db="EMBL/GenBank/DDBJ databases">
        <title>Genome of Paenibacillus jilunlii.</title>
        <authorList>
            <person name="Sant'Anna F.H."/>
            <person name="Ambrosini A."/>
            <person name="Souza R."/>
            <person name="Bach E."/>
            <person name="Fernandes G."/>
            <person name="Balsanelli E."/>
            <person name="Baura V.A."/>
            <person name="Pedrosa F.O."/>
            <person name="Souza E.M."/>
            <person name="Passaglia L."/>
        </authorList>
    </citation>
    <scope>NUCLEOTIDE SEQUENCE [LARGE SCALE GENOMIC DNA]</scope>
    <source>
        <strain evidence="9 11">DSM 23019</strain>
    </source>
</reference>
<feature type="signal peptide" evidence="7">
    <location>
        <begin position="1"/>
        <end position="32"/>
    </location>
</feature>
<gene>
    <name evidence="9" type="ORF">AML91_28135</name>
    <name evidence="10" type="ORF">SAMN05216191_101855</name>
</gene>
<dbReference type="Gene3D" id="3.40.50.1980">
    <property type="entry name" value="Nitrogenase molybdenum iron protein domain"/>
    <property type="match status" value="2"/>
</dbReference>
<dbReference type="AlphaFoldDB" id="A0A1G9HGS0"/>
<feature type="chain" id="PRO_5009843114" evidence="7">
    <location>
        <begin position="33"/>
        <end position="332"/>
    </location>
</feature>
<evidence type="ECO:0000313" key="10">
    <source>
        <dbReference type="EMBL" id="SDL12180.1"/>
    </source>
</evidence>
<feature type="region of interest" description="Disordered" evidence="6">
    <location>
        <begin position="29"/>
        <end position="67"/>
    </location>
</feature>
<feature type="domain" description="Fe/B12 periplasmic-binding" evidence="8">
    <location>
        <begin position="76"/>
        <end position="332"/>
    </location>
</feature>
<feature type="compositionally biased region" description="Basic and acidic residues" evidence="6">
    <location>
        <begin position="57"/>
        <end position="67"/>
    </location>
</feature>
<evidence type="ECO:0000313" key="9">
    <source>
        <dbReference type="EMBL" id="KWX69671.1"/>
    </source>
</evidence>
<dbReference type="Proteomes" id="UP000070252">
    <property type="component" value="Unassembled WGS sequence"/>
</dbReference>
<dbReference type="OrthoDB" id="2241086at2"/>
<evidence type="ECO:0000256" key="5">
    <source>
        <dbReference type="SAM" id="Coils"/>
    </source>
</evidence>
<evidence type="ECO:0000313" key="12">
    <source>
        <dbReference type="Proteomes" id="UP000182783"/>
    </source>
</evidence>
<evidence type="ECO:0000256" key="2">
    <source>
        <dbReference type="ARBA" id="ARBA00008814"/>
    </source>
</evidence>
<dbReference type="SUPFAM" id="SSF53807">
    <property type="entry name" value="Helical backbone' metal receptor"/>
    <property type="match status" value="1"/>
</dbReference>
<keyword evidence="3" id="KW-0813">Transport</keyword>
<comment type="subcellular location">
    <subcellularLocation>
        <location evidence="1">Cell envelope</location>
    </subcellularLocation>
</comment>
<keyword evidence="5" id="KW-0175">Coiled coil</keyword>
<feature type="coiled-coil region" evidence="5">
    <location>
        <begin position="170"/>
        <end position="197"/>
    </location>
</feature>
<accession>A0A1G9HGS0</accession>
<dbReference type="PANTHER" id="PTHR30532:SF26">
    <property type="entry name" value="IRON(3+)-HYDROXAMATE-BINDING PROTEIN FHUD"/>
    <property type="match status" value="1"/>
</dbReference>
<protein>
    <submittedName>
        <fullName evidence="10">Iron complex transport system substrate-binding protein</fullName>
    </submittedName>
</protein>
<feature type="compositionally biased region" description="Polar residues" evidence="6">
    <location>
        <begin position="29"/>
        <end position="55"/>
    </location>
</feature>